<dbReference type="AlphaFoldDB" id="A0A917VSP5"/>
<keyword evidence="1" id="KW-1133">Transmembrane helix</keyword>
<dbReference type="RefSeq" id="WP_063916246.1">
    <property type="nucleotide sequence ID" value="NZ_BMMH01000005.1"/>
</dbReference>
<dbReference type="Gene3D" id="3.30.530.20">
    <property type="match status" value="1"/>
</dbReference>
<reference evidence="2" key="1">
    <citation type="journal article" date="2014" name="Int. J. Syst. Evol. Microbiol.">
        <title>Complete genome sequence of Corynebacterium casei LMG S-19264T (=DSM 44701T), isolated from a smear-ripened cheese.</title>
        <authorList>
            <consortium name="US DOE Joint Genome Institute (JGI-PGF)"/>
            <person name="Walter F."/>
            <person name="Albersmeier A."/>
            <person name="Kalinowski J."/>
            <person name="Ruckert C."/>
        </authorList>
    </citation>
    <scope>NUCLEOTIDE SEQUENCE</scope>
    <source>
        <strain evidence="2">CGMCC 4.3508</strain>
    </source>
</reference>
<evidence type="ECO:0000256" key="1">
    <source>
        <dbReference type="SAM" id="Phobius"/>
    </source>
</evidence>
<comment type="caution">
    <text evidence="2">The sequence shown here is derived from an EMBL/GenBank/DDBJ whole genome shotgun (WGS) entry which is preliminary data.</text>
</comment>
<dbReference type="CDD" id="cd07823">
    <property type="entry name" value="SRPBCC_5"/>
    <property type="match status" value="1"/>
</dbReference>
<gene>
    <name evidence="2" type="ORF">GCM10011588_30520</name>
</gene>
<proteinExistence type="predicted"/>
<evidence type="ECO:0008006" key="4">
    <source>
        <dbReference type="Google" id="ProtNLM"/>
    </source>
</evidence>
<dbReference type="Proteomes" id="UP000638263">
    <property type="component" value="Unassembled WGS sequence"/>
</dbReference>
<dbReference type="PANTHER" id="PTHR38588">
    <property type="entry name" value="BLL0334 PROTEIN"/>
    <property type="match status" value="1"/>
</dbReference>
<accession>A0A917VSP5</accession>
<sequence length="260" mass="26593">MELINTFSVDLPVAQTWDVFLDIGRVIPCLPGAAVLGIDGDDFEGAVKIKVGPVSAQYKGAGRFVEKDATGHRIVIRAEGKDVGGQGGAKATITVTLSEQGTGTSVHVLTDLALSGRVAGFGRGVIADVSNKLLGQFVRNLEAEISGGAADLTGGAPARPKTIDEVEPLDVMGSMSGIVAKYALPGAGALAAVVTLIVLLTRRGRGRAGPARPGAFGGYPAAGLPLTINLIFPTYSGYNGPFAETGPINTSNPGNTEEIR</sequence>
<keyword evidence="1" id="KW-0472">Membrane</keyword>
<dbReference type="PANTHER" id="PTHR38588:SF1">
    <property type="entry name" value="BLL0334 PROTEIN"/>
    <property type="match status" value="1"/>
</dbReference>
<evidence type="ECO:0000313" key="3">
    <source>
        <dbReference type="Proteomes" id="UP000638263"/>
    </source>
</evidence>
<dbReference type="InterPro" id="IPR023393">
    <property type="entry name" value="START-like_dom_sf"/>
</dbReference>
<keyword evidence="1" id="KW-0812">Transmembrane</keyword>
<feature type="transmembrane region" description="Helical" evidence="1">
    <location>
        <begin position="182"/>
        <end position="200"/>
    </location>
</feature>
<keyword evidence="3" id="KW-1185">Reference proteome</keyword>
<dbReference type="InterPro" id="IPR010419">
    <property type="entry name" value="CO_DH_gsu"/>
</dbReference>
<dbReference type="EMBL" id="BMMH01000005">
    <property type="protein sequence ID" value="GGL13927.1"/>
    <property type="molecule type" value="Genomic_DNA"/>
</dbReference>
<reference evidence="2" key="2">
    <citation type="submission" date="2020-09" db="EMBL/GenBank/DDBJ databases">
        <authorList>
            <person name="Sun Q."/>
            <person name="Zhou Y."/>
        </authorList>
    </citation>
    <scope>NUCLEOTIDE SEQUENCE</scope>
    <source>
        <strain evidence="2">CGMCC 4.3508</strain>
    </source>
</reference>
<dbReference type="Pfam" id="PF06240">
    <property type="entry name" value="COXG"/>
    <property type="match status" value="1"/>
</dbReference>
<evidence type="ECO:0000313" key="2">
    <source>
        <dbReference type="EMBL" id="GGL13927.1"/>
    </source>
</evidence>
<dbReference type="SUPFAM" id="SSF55961">
    <property type="entry name" value="Bet v1-like"/>
    <property type="match status" value="1"/>
</dbReference>
<name>A0A917VSP5_9NOCA</name>
<organism evidence="2 3">
    <name type="scientific">Nocardia jinanensis</name>
    <dbReference type="NCBI Taxonomy" id="382504"/>
    <lineage>
        <taxon>Bacteria</taxon>
        <taxon>Bacillati</taxon>
        <taxon>Actinomycetota</taxon>
        <taxon>Actinomycetes</taxon>
        <taxon>Mycobacteriales</taxon>
        <taxon>Nocardiaceae</taxon>
        <taxon>Nocardia</taxon>
    </lineage>
</organism>
<protein>
    <recommendedName>
        <fullName evidence="4">Carbon monoxide dehydrogenase</fullName>
    </recommendedName>
</protein>